<organism evidence="2 3">
    <name type="scientific">Mycolicibacterium aubagnense</name>
    <dbReference type="NCBI Taxonomy" id="319707"/>
    <lineage>
        <taxon>Bacteria</taxon>
        <taxon>Bacillati</taxon>
        <taxon>Actinomycetota</taxon>
        <taxon>Actinomycetes</taxon>
        <taxon>Mycobacteriales</taxon>
        <taxon>Mycobacteriaceae</taxon>
        <taxon>Mycolicibacterium</taxon>
    </lineage>
</organism>
<evidence type="ECO:0000256" key="1">
    <source>
        <dbReference type="SAM" id="MobiDB-lite"/>
    </source>
</evidence>
<name>A0ABM7IJE4_9MYCO</name>
<sequence length="87" mass="9619">MTNDRHEPADTDQTKAAPEHHWGGFHLPIDKRCLHISYDYADDQSGETILSNEPYGLRRTGKMGAIFPWAAEQLPAATAALVAESAR</sequence>
<gene>
    <name evidence="2" type="ORF">MAUB_48100</name>
</gene>
<feature type="region of interest" description="Disordered" evidence="1">
    <location>
        <begin position="1"/>
        <end position="23"/>
    </location>
</feature>
<proteinExistence type="predicted"/>
<dbReference type="RefSeq" id="WP_138231938.1">
    <property type="nucleotide sequence ID" value="NZ_AP022577.1"/>
</dbReference>
<evidence type="ECO:0000313" key="2">
    <source>
        <dbReference type="EMBL" id="BBX86937.1"/>
    </source>
</evidence>
<accession>A0ABM7IJE4</accession>
<evidence type="ECO:0000313" key="3">
    <source>
        <dbReference type="Proteomes" id="UP000465609"/>
    </source>
</evidence>
<dbReference type="Proteomes" id="UP000465609">
    <property type="component" value="Chromosome"/>
</dbReference>
<dbReference type="EMBL" id="AP022577">
    <property type="protein sequence ID" value="BBX86937.1"/>
    <property type="molecule type" value="Genomic_DNA"/>
</dbReference>
<keyword evidence="3" id="KW-1185">Reference proteome</keyword>
<protein>
    <submittedName>
        <fullName evidence="2">Uncharacterized protein</fullName>
    </submittedName>
</protein>
<reference evidence="2 3" key="1">
    <citation type="journal article" date="2019" name="Emerg. Microbes Infect.">
        <title>Comprehensive subspecies identification of 175 nontuberculous mycobacteria species based on 7547 genomic profiles.</title>
        <authorList>
            <person name="Matsumoto Y."/>
            <person name="Kinjo T."/>
            <person name="Motooka D."/>
            <person name="Nabeya D."/>
            <person name="Jung N."/>
            <person name="Uechi K."/>
            <person name="Horii T."/>
            <person name="Iida T."/>
            <person name="Fujita J."/>
            <person name="Nakamura S."/>
        </authorList>
    </citation>
    <scope>NUCLEOTIDE SEQUENCE [LARGE SCALE GENOMIC DNA]</scope>
    <source>
        <strain evidence="2 3">JCM 15296</strain>
    </source>
</reference>